<proteinExistence type="inferred from homology"/>
<comment type="similarity">
    <text evidence="2">Belongs to the MGMT family.</text>
</comment>
<comment type="catalytic activity">
    <reaction evidence="1">
        <text>a 4-O-methyl-thymidine in DNA + L-cysteinyl-[protein] = a thymidine in DNA + S-methyl-L-cysteinyl-[protein]</text>
        <dbReference type="Rhea" id="RHEA:53428"/>
        <dbReference type="Rhea" id="RHEA-COMP:10131"/>
        <dbReference type="Rhea" id="RHEA-COMP:10132"/>
        <dbReference type="Rhea" id="RHEA-COMP:13555"/>
        <dbReference type="Rhea" id="RHEA-COMP:13556"/>
        <dbReference type="ChEBI" id="CHEBI:29950"/>
        <dbReference type="ChEBI" id="CHEBI:82612"/>
        <dbReference type="ChEBI" id="CHEBI:137386"/>
        <dbReference type="ChEBI" id="CHEBI:137387"/>
        <dbReference type="EC" id="2.1.1.63"/>
    </reaction>
</comment>
<dbReference type="Pfam" id="PF01035">
    <property type="entry name" value="DNA_binding_1"/>
    <property type="match status" value="1"/>
</dbReference>
<dbReference type="GO" id="GO:0003908">
    <property type="term" value="F:methylated-DNA-[protein]-cysteine S-methyltransferase activity"/>
    <property type="evidence" value="ECO:0007669"/>
    <property type="project" value="UniProtKB-EC"/>
</dbReference>
<dbReference type="SUPFAM" id="SSF46767">
    <property type="entry name" value="Methylated DNA-protein cysteine methyltransferase, C-terminal domain"/>
    <property type="match status" value="1"/>
</dbReference>
<dbReference type="Proteomes" id="UP000033682">
    <property type="component" value="Unassembled WGS sequence"/>
</dbReference>
<reference evidence="11 12" key="1">
    <citation type="submission" date="2015-01" db="EMBL/GenBank/DDBJ databases">
        <title>Comparative genomics of the lactic acid bacteria isolated from the honey bee gut.</title>
        <authorList>
            <person name="Ellegaard K.M."/>
            <person name="Tamarit D."/>
            <person name="Javelind E."/>
            <person name="Olofsson T."/>
            <person name="Andersson S.G."/>
            <person name="Vasquez A."/>
        </authorList>
    </citation>
    <scope>NUCLEOTIDE SEQUENCE [LARGE SCALE GENOMIC DNA]</scope>
    <source>
        <strain evidence="11 12">Hma11</strain>
    </source>
</reference>
<keyword evidence="5" id="KW-0808">Transferase</keyword>
<organism evidence="11 12">
    <name type="scientific">Lactobacillus apis</name>
    <dbReference type="NCBI Taxonomy" id="303541"/>
    <lineage>
        <taxon>Bacteria</taxon>
        <taxon>Bacillati</taxon>
        <taxon>Bacillota</taxon>
        <taxon>Bacilli</taxon>
        <taxon>Lactobacillales</taxon>
        <taxon>Lactobacillaceae</taxon>
        <taxon>Lactobacillus</taxon>
    </lineage>
</organism>
<feature type="domain" description="Methylated-DNA-[protein]-cysteine S-methyltransferase DNA binding" evidence="9">
    <location>
        <begin position="81"/>
        <end position="164"/>
    </location>
</feature>
<dbReference type="InterPro" id="IPR001497">
    <property type="entry name" value="MethylDNA_cys_MeTrfase_AS"/>
</dbReference>
<evidence type="ECO:0000256" key="1">
    <source>
        <dbReference type="ARBA" id="ARBA00001286"/>
    </source>
</evidence>
<dbReference type="InterPro" id="IPR036388">
    <property type="entry name" value="WH-like_DNA-bd_sf"/>
</dbReference>
<dbReference type="NCBIfam" id="TIGR00589">
    <property type="entry name" value="ogt"/>
    <property type="match status" value="1"/>
</dbReference>
<evidence type="ECO:0000256" key="6">
    <source>
        <dbReference type="ARBA" id="ARBA00022763"/>
    </source>
</evidence>
<keyword evidence="12" id="KW-1185">Reference proteome</keyword>
<comment type="caution">
    <text evidence="11">The sequence shown here is derived from an EMBL/GenBank/DDBJ whole genome shotgun (WGS) entry which is preliminary data.</text>
</comment>
<dbReference type="STRING" id="303541.JF72_12170"/>
<protein>
    <recommendedName>
        <fullName evidence="3">methylated-DNA--[protein]-cysteine S-methyltransferase</fullName>
        <ecNumber evidence="3">2.1.1.63</ecNumber>
    </recommendedName>
</protein>
<dbReference type="SUPFAM" id="SSF53155">
    <property type="entry name" value="Methylated DNA-protein cysteine methyltransferase domain"/>
    <property type="match status" value="1"/>
</dbReference>
<dbReference type="PROSITE" id="PS00374">
    <property type="entry name" value="MGMT"/>
    <property type="match status" value="1"/>
</dbReference>
<dbReference type="InterPro" id="IPR036631">
    <property type="entry name" value="MGMT_N_sf"/>
</dbReference>
<evidence type="ECO:0000256" key="7">
    <source>
        <dbReference type="ARBA" id="ARBA00023204"/>
    </source>
</evidence>
<dbReference type="CDD" id="cd06445">
    <property type="entry name" value="ATase"/>
    <property type="match status" value="1"/>
</dbReference>
<evidence type="ECO:0000259" key="9">
    <source>
        <dbReference type="Pfam" id="PF01035"/>
    </source>
</evidence>
<evidence type="ECO:0000256" key="2">
    <source>
        <dbReference type="ARBA" id="ARBA00008711"/>
    </source>
</evidence>
<dbReference type="EMBL" id="JXLG01000009">
    <property type="protein sequence ID" value="KJY60272.1"/>
    <property type="molecule type" value="Genomic_DNA"/>
</dbReference>
<keyword evidence="7" id="KW-0234">DNA repair</keyword>
<name>A0A0F4LN43_9LACO</name>
<gene>
    <name evidence="11" type="ORF">JF72_12170</name>
</gene>
<evidence type="ECO:0000259" key="10">
    <source>
        <dbReference type="Pfam" id="PF02870"/>
    </source>
</evidence>
<dbReference type="HOGENOM" id="CLU_000445_52_2_9"/>
<evidence type="ECO:0000313" key="12">
    <source>
        <dbReference type="Proteomes" id="UP000033682"/>
    </source>
</evidence>
<dbReference type="InterPro" id="IPR014048">
    <property type="entry name" value="MethylDNA_cys_MeTrfase_DNA-bd"/>
</dbReference>
<keyword evidence="6" id="KW-0227">DNA damage</keyword>
<dbReference type="PANTHER" id="PTHR10815">
    <property type="entry name" value="METHYLATED-DNA--PROTEIN-CYSTEINE METHYLTRANSFERASE"/>
    <property type="match status" value="1"/>
</dbReference>
<dbReference type="PANTHER" id="PTHR10815:SF5">
    <property type="entry name" value="METHYLATED-DNA--PROTEIN-CYSTEINE METHYLTRANSFERASE"/>
    <property type="match status" value="1"/>
</dbReference>
<sequence length="166" mass="18459">MLHRASFQSKLGDMILLSDEEALLGLWFADQNFFGANYQLDQADDVQNVPLKLTLRWLNDYFAGLNPDPFAIPIRPEVTTFRKAVYHELQKVPYGETTTYGELSDKLQAKQTSKTNKARAVGGAVGHNPITLIVPCHRVIGSDGALTGYAGGIERKKALLQLERQN</sequence>
<evidence type="ECO:0000256" key="5">
    <source>
        <dbReference type="ARBA" id="ARBA00022679"/>
    </source>
</evidence>
<dbReference type="Gene3D" id="3.30.160.70">
    <property type="entry name" value="Methylated DNA-protein cysteine methyltransferase domain"/>
    <property type="match status" value="1"/>
</dbReference>
<comment type="catalytic activity">
    <reaction evidence="8">
        <text>a 6-O-methyl-2'-deoxyguanosine in DNA + L-cysteinyl-[protein] = S-methyl-L-cysteinyl-[protein] + a 2'-deoxyguanosine in DNA</text>
        <dbReference type="Rhea" id="RHEA:24000"/>
        <dbReference type="Rhea" id="RHEA-COMP:10131"/>
        <dbReference type="Rhea" id="RHEA-COMP:10132"/>
        <dbReference type="Rhea" id="RHEA-COMP:11367"/>
        <dbReference type="Rhea" id="RHEA-COMP:11368"/>
        <dbReference type="ChEBI" id="CHEBI:29950"/>
        <dbReference type="ChEBI" id="CHEBI:82612"/>
        <dbReference type="ChEBI" id="CHEBI:85445"/>
        <dbReference type="ChEBI" id="CHEBI:85448"/>
        <dbReference type="EC" id="2.1.1.63"/>
    </reaction>
</comment>
<dbReference type="FunFam" id="1.10.10.10:FF:000214">
    <property type="entry name" value="Methylated-DNA--protein-cysteine methyltransferase"/>
    <property type="match status" value="1"/>
</dbReference>
<evidence type="ECO:0000313" key="11">
    <source>
        <dbReference type="EMBL" id="KJY60272.1"/>
    </source>
</evidence>
<dbReference type="AlphaFoldDB" id="A0A0F4LN43"/>
<evidence type="ECO:0000256" key="3">
    <source>
        <dbReference type="ARBA" id="ARBA00011918"/>
    </source>
</evidence>
<evidence type="ECO:0000256" key="4">
    <source>
        <dbReference type="ARBA" id="ARBA00022603"/>
    </source>
</evidence>
<dbReference type="InterPro" id="IPR036217">
    <property type="entry name" value="MethylDNA_cys_MeTrfase_DNAb"/>
</dbReference>
<accession>A0A0F4LN43</accession>
<dbReference type="EC" id="2.1.1.63" evidence="3"/>
<keyword evidence="4" id="KW-0489">Methyltransferase</keyword>
<evidence type="ECO:0000256" key="8">
    <source>
        <dbReference type="ARBA" id="ARBA00049348"/>
    </source>
</evidence>
<dbReference type="InterPro" id="IPR008332">
    <property type="entry name" value="MethylG_MeTrfase_N"/>
</dbReference>
<dbReference type="GO" id="GO:0006281">
    <property type="term" value="P:DNA repair"/>
    <property type="evidence" value="ECO:0007669"/>
    <property type="project" value="UniProtKB-KW"/>
</dbReference>
<dbReference type="Gene3D" id="1.10.10.10">
    <property type="entry name" value="Winged helix-like DNA-binding domain superfamily/Winged helix DNA-binding domain"/>
    <property type="match status" value="1"/>
</dbReference>
<dbReference type="GO" id="GO:0032259">
    <property type="term" value="P:methylation"/>
    <property type="evidence" value="ECO:0007669"/>
    <property type="project" value="UniProtKB-KW"/>
</dbReference>
<dbReference type="Pfam" id="PF02870">
    <property type="entry name" value="Methyltransf_1N"/>
    <property type="match status" value="1"/>
</dbReference>
<feature type="domain" description="Methylguanine DNA methyltransferase ribonuclease-like" evidence="10">
    <location>
        <begin position="3"/>
        <end position="75"/>
    </location>
</feature>
<dbReference type="PATRIC" id="fig|303541.3.peg.1383"/>